<comment type="subcellular location">
    <subcellularLocation>
        <location evidence="1">Nucleus</location>
    </subcellularLocation>
</comment>
<feature type="domain" description="PARP catalytic" evidence="8">
    <location>
        <begin position="1101"/>
        <end position="1287"/>
    </location>
</feature>
<dbReference type="Proteomes" id="UP000886611">
    <property type="component" value="Unassembled WGS sequence"/>
</dbReference>
<evidence type="ECO:0000259" key="9">
    <source>
        <dbReference type="PROSITE" id="PS51154"/>
    </source>
</evidence>
<dbReference type="SUPFAM" id="SSF56399">
    <property type="entry name" value="ADP-ribosylation"/>
    <property type="match status" value="1"/>
</dbReference>
<keyword evidence="11" id="KW-1185">Reference proteome</keyword>
<feature type="non-terminal residue" evidence="10">
    <location>
        <position position="1287"/>
    </location>
</feature>
<dbReference type="SUPFAM" id="SSF52949">
    <property type="entry name" value="Macro domain-like"/>
    <property type="match status" value="3"/>
</dbReference>
<dbReference type="InterPro" id="IPR012317">
    <property type="entry name" value="Poly(ADP-ribose)pol_cat_dom"/>
</dbReference>
<accession>A0A8X7X4N2</accession>
<protein>
    <recommendedName>
        <fullName evidence="7">Poly [ADP-ribose] polymerase</fullName>
        <shortName evidence="7">PARP</shortName>
        <ecNumber evidence="7">2.4.2.-</ecNumber>
    </recommendedName>
</protein>
<dbReference type="GO" id="GO:0044389">
    <property type="term" value="F:ubiquitin-like protein ligase binding"/>
    <property type="evidence" value="ECO:0007669"/>
    <property type="project" value="TreeGrafter"/>
</dbReference>
<organism evidence="10 11">
    <name type="scientific">Polypterus senegalus</name>
    <name type="common">Senegal bichir</name>
    <dbReference type="NCBI Taxonomy" id="55291"/>
    <lineage>
        <taxon>Eukaryota</taxon>
        <taxon>Metazoa</taxon>
        <taxon>Chordata</taxon>
        <taxon>Craniata</taxon>
        <taxon>Vertebrata</taxon>
        <taxon>Euteleostomi</taxon>
        <taxon>Actinopterygii</taxon>
        <taxon>Polypteriformes</taxon>
        <taxon>Polypteridae</taxon>
        <taxon>Polypterus</taxon>
    </lineage>
</organism>
<evidence type="ECO:0000259" key="8">
    <source>
        <dbReference type="PROSITE" id="PS51059"/>
    </source>
</evidence>
<evidence type="ECO:0000313" key="11">
    <source>
        <dbReference type="Proteomes" id="UP000886611"/>
    </source>
</evidence>
<keyword evidence="3 7" id="KW-0808">Transferase</keyword>
<feature type="domain" description="Macro" evidence="9">
    <location>
        <begin position="561"/>
        <end position="746"/>
    </location>
</feature>
<name>A0A8X7X4N2_POLSE</name>
<proteinExistence type="inferred from homology"/>
<dbReference type="GO" id="GO:0070212">
    <property type="term" value="P:protein poly-ADP-ribosylation"/>
    <property type="evidence" value="ECO:0007669"/>
    <property type="project" value="TreeGrafter"/>
</dbReference>
<feature type="non-terminal residue" evidence="10">
    <location>
        <position position="1"/>
    </location>
</feature>
<dbReference type="InterPro" id="IPR043472">
    <property type="entry name" value="Macro_dom-like"/>
</dbReference>
<comment type="similarity">
    <text evidence="6">Belongs to the ARTD/PARP family.</text>
</comment>
<keyword evidence="5" id="KW-0539">Nucleus</keyword>
<dbReference type="EC" id="2.4.2.-" evidence="7"/>
<evidence type="ECO:0000256" key="6">
    <source>
        <dbReference type="ARBA" id="ARBA00024347"/>
    </source>
</evidence>
<dbReference type="GO" id="GO:0005634">
    <property type="term" value="C:nucleus"/>
    <property type="evidence" value="ECO:0007669"/>
    <property type="project" value="UniProtKB-SubCell"/>
</dbReference>
<comment type="caution">
    <text evidence="10">The sequence shown here is derived from an EMBL/GenBank/DDBJ whole genome shotgun (WGS) entry which is preliminary data.</text>
</comment>
<dbReference type="InterPro" id="IPR002589">
    <property type="entry name" value="Macro_dom"/>
</dbReference>
<reference evidence="10 11" key="1">
    <citation type="journal article" date="2021" name="Cell">
        <title>Tracing the genetic footprints of vertebrate landing in non-teleost ray-finned fishes.</title>
        <authorList>
            <person name="Bi X."/>
            <person name="Wang K."/>
            <person name="Yang L."/>
            <person name="Pan H."/>
            <person name="Jiang H."/>
            <person name="Wei Q."/>
            <person name="Fang M."/>
            <person name="Yu H."/>
            <person name="Zhu C."/>
            <person name="Cai Y."/>
            <person name="He Y."/>
            <person name="Gan X."/>
            <person name="Zeng H."/>
            <person name="Yu D."/>
            <person name="Zhu Y."/>
            <person name="Jiang H."/>
            <person name="Qiu Q."/>
            <person name="Yang H."/>
            <person name="Zhang Y.E."/>
            <person name="Wang W."/>
            <person name="Zhu M."/>
            <person name="He S."/>
            <person name="Zhang G."/>
        </authorList>
    </citation>
    <scope>NUCLEOTIDE SEQUENCE [LARGE SCALE GENOMIC DNA]</scope>
    <source>
        <strain evidence="10">Bchr_013</strain>
    </source>
</reference>
<dbReference type="GO" id="GO:0005737">
    <property type="term" value="C:cytoplasm"/>
    <property type="evidence" value="ECO:0007669"/>
    <property type="project" value="TreeGrafter"/>
</dbReference>
<dbReference type="GO" id="GO:0010629">
    <property type="term" value="P:negative regulation of gene expression"/>
    <property type="evidence" value="ECO:0007669"/>
    <property type="project" value="TreeGrafter"/>
</dbReference>
<dbReference type="Pfam" id="PF23222">
    <property type="entry name" value="RRM_PARP14_1"/>
    <property type="match status" value="1"/>
</dbReference>
<evidence type="ECO:0000256" key="4">
    <source>
        <dbReference type="ARBA" id="ARBA00023027"/>
    </source>
</evidence>
<keyword evidence="2 7" id="KW-0328">Glycosyltransferase</keyword>
<evidence type="ECO:0000256" key="1">
    <source>
        <dbReference type="ARBA" id="ARBA00004123"/>
    </source>
</evidence>
<dbReference type="GO" id="GO:0060335">
    <property type="term" value="P:positive regulation of type II interferon-mediated signaling pathway"/>
    <property type="evidence" value="ECO:0007669"/>
    <property type="project" value="TreeGrafter"/>
</dbReference>
<sequence length="1287" mass="144494">MEIPNLGGKYKERIESYFRIKRKSGGGECSKLKHIDGNLYSISFENEDAQKRVLNTKDHNINVGNETVKITVWRKEADPLQETFAMEENLQNQAASDTQGLFAGSTKKGNLIVQKVDIYLCRYLQDCKDATDDLTQQLSQINCTVQFSKENDEMVLIQMTNGEIANCSEKVEGVFKIMEEKYRCHFETDPRKRQILLKMPHLANKSIRIYHETAQSFTVMVGVNADIFELLTVVEGVASQDRQGESIKIELKVSKPKYILLCDLFENAMEGQIKITYDGKSSLHLEGTPNAVKKGTCIFQEQLKKILELTIRLSNLLISFLKLKSTQDALRALFNTFSNTVTMDIDLDVTLFSLSKETLEEAEKILLADLRKEDVNVPESFKSTPIQEKLMEFVHKLDCRINKNLTRVWVKEDAKKQKICVAGFTEEVRAVIKDLSEYFEKNALTTVHIPLQFPQIASSLIDLLNLKGLQFSGVELKVVTTPPNVIITGPQQQVTSVQSSIQKALPSIILEDLVIPKPGAYKYFSEHGSSYLSSISKEYNCVIKFKKDTNIELLHTSETQRNLCDFKLETGKVLSLRQGDITKEKVDAIINAANEQLSHGAGVAVAISDSAGPGFQKECSELVRRQGKIKTGKAVLTKAGKLPCKAVIHAVGPNWSEENNVNRVKQLLGSAIKEALEIAEQKGFRTVAMPCVSCGIFGVPIELSAECIISAVKNFAITAHSVHSITIIDINRDTLKKFEDICRKLLGIQEATLNQNRKIEKSSHVNMSMDEEESPNLQILKRGLRNCLQHCHSNALQSIAIPVIGPGRALGFPHEAAIKALLNEIGQFEKNFSASWLKKVRIIIHPNDKNSAMVIQEASTKFDFKNLKMHVSSNKSHMFHSLTSFTNEVTVMAGNVRLQIVHGNILDESTDIIVNSTDFQSTHAGVSQAILSAAGTDVETELQNGAGGLQPNAVAKAMLEGISAAVQKTYNVSLIRIVLFEKRVFDFFKMTPKFYENQHLYSSSKKSPNSLKQILDFPEMDITPALFDVMGWNASDVQNTKQKLESTFNQTYHEQSLEDDLLCHLKKKDIDIIFEDSALHSVQVAFEHCIQIRLWFKGLREDVMLMVNKVQDLLKHLLKQKLLKSAVQWCFNENGKAIPFNSEANYALEKDQSQMVTVMDDSGRNFQVNKIKMVATIENSSHEHIVIRITKEDLGTVYGHGVYFAKNSQYSVTYSPADQQGRHYMYLAQVLIGKYTTGNSSMRVPPPISQSNNNDLFDSLVDSVPNPTIFVVFHDDQVYPEYLITFS</sequence>
<dbReference type="GO" id="GO:0003950">
    <property type="term" value="F:NAD+ poly-ADP-ribosyltransferase activity"/>
    <property type="evidence" value="ECO:0007669"/>
    <property type="project" value="UniProtKB-UniRule"/>
</dbReference>
<dbReference type="CDD" id="cd02907">
    <property type="entry name" value="Macro_Af1521_BAL-like"/>
    <property type="match status" value="1"/>
</dbReference>
<dbReference type="Pfam" id="PF00644">
    <property type="entry name" value="PARP"/>
    <property type="match status" value="1"/>
</dbReference>
<dbReference type="InterPro" id="IPR057044">
    <property type="entry name" value="PARP14_KH_1"/>
</dbReference>
<keyword evidence="4 7" id="KW-0520">NAD</keyword>
<dbReference type="Gene3D" id="3.30.70.330">
    <property type="match status" value="1"/>
</dbReference>
<dbReference type="InterPro" id="IPR052056">
    <property type="entry name" value="Mono-ARTD/PARP"/>
</dbReference>
<dbReference type="GO" id="GO:0003714">
    <property type="term" value="F:transcription corepressor activity"/>
    <property type="evidence" value="ECO:0007669"/>
    <property type="project" value="TreeGrafter"/>
</dbReference>
<dbReference type="GO" id="GO:1990404">
    <property type="term" value="F:NAD+-protein mono-ADP-ribosyltransferase activity"/>
    <property type="evidence" value="ECO:0007669"/>
    <property type="project" value="TreeGrafter"/>
</dbReference>
<evidence type="ECO:0000256" key="7">
    <source>
        <dbReference type="RuleBase" id="RU362114"/>
    </source>
</evidence>
<evidence type="ECO:0000256" key="3">
    <source>
        <dbReference type="ARBA" id="ARBA00022679"/>
    </source>
</evidence>
<evidence type="ECO:0000256" key="5">
    <source>
        <dbReference type="ARBA" id="ARBA00023242"/>
    </source>
</evidence>
<dbReference type="PROSITE" id="PS51059">
    <property type="entry name" value="PARP_CATALYTIC"/>
    <property type="match status" value="1"/>
</dbReference>
<dbReference type="Gene3D" id="3.90.228.10">
    <property type="match status" value="1"/>
</dbReference>
<dbReference type="Pfam" id="PF01661">
    <property type="entry name" value="Macro"/>
    <property type="match status" value="1"/>
</dbReference>
<dbReference type="CDD" id="cd01439">
    <property type="entry name" value="TCCD_inducible_PARP_like"/>
    <property type="match status" value="1"/>
</dbReference>
<evidence type="ECO:0000256" key="2">
    <source>
        <dbReference type="ARBA" id="ARBA00022676"/>
    </source>
</evidence>
<dbReference type="InterPro" id="IPR057051">
    <property type="entry name" value="PARP14_RPM_1"/>
</dbReference>
<gene>
    <name evidence="10" type="primary">Parp14_1</name>
    <name evidence="10" type="ORF">GTO96_0000186</name>
</gene>
<dbReference type="PROSITE" id="PS51154">
    <property type="entry name" value="MACRO"/>
    <property type="match status" value="1"/>
</dbReference>
<dbReference type="PANTHER" id="PTHR14453">
    <property type="entry name" value="PARP/ZINC FINGER CCCH TYPE DOMAIN CONTAINING PROTEIN"/>
    <property type="match status" value="1"/>
</dbReference>
<dbReference type="Pfam" id="PF23084">
    <property type="entry name" value="KH_PARP14_1"/>
    <property type="match status" value="1"/>
</dbReference>
<dbReference type="InterPro" id="IPR012677">
    <property type="entry name" value="Nucleotide-bd_a/b_plait_sf"/>
</dbReference>
<dbReference type="Gene3D" id="3.40.220.10">
    <property type="entry name" value="Leucine Aminopeptidase, subunit E, domain 1"/>
    <property type="match status" value="3"/>
</dbReference>
<dbReference type="EMBL" id="JAATIS010004040">
    <property type="protein sequence ID" value="KAG2462363.1"/>
    <property type="molecule type" value="Genomic_DNA"/>
</dbReference>
<dbReference type="PANTHER" id="PTHR14453:SF67">
    <property type="entry name" value="POLY [ADP-RIBOSE] POLYMERASE"/>
    <property type="match status" value="1"/>
</dbReference>
<dbReference type="SMART" id="SM00506">
    <property type="entry name" value="A1pp"/>
    <property type="match status" value="1"/>
</dbReference>
<evidence type="ECO:0000313" key="10">
    <source>
        <dbReference type="EMBL" id="KAG2462363.1"/>
    </source>
</evidence>